<evidence type="ECO:0000256" key="5">
    <source>
        <dbReference type="HAMAP-Rule" id="MF_01893"/>
    </source>
</evidence>
<dbReference type="PANTHER" id="PTHR21568">
    <property type="entry name" value="TRNA PSEUDOURIDINE SYNTHASE PUS10"/>
    <property type="match status" value="1"/>
</dbReference>
<dbReference type="EC" id="5.4.99.25" evidence="5"/>
<evidence type="ECO:0000259" key="7">
    <source>
        <dbReference type="PROSITE" id="PS51165"/>
    </source>
</evidence>
<comment type="catalytic activity">
    <reaction evidence="5">
        <text>uridine(54) in tRNA = pseudouridine(54) in tRNA</text>
        <dbReference type="Rhea" id="RHEA:57876"/>
        <dbReference type="Rhea" id="RHEA-COMP:10193"/>
        <dbReference type="Rhea" id="RHEA-COMP:14141"/>
        <dbReference type="ChEBI" id="CHEBI:65314"/>
        <dbReference type="ChEBI" id="CHEBI:65315"/>
    </reaction>
</comment>
<feature type="region of interest" description="Disordered" evidence="6">
    <location>
        <begin position="1"/>
        <end position="60"/>
    </location>
</feature>
<dbReference type="Pfam" id="PF21238">
    <property type="entry name" value="Pus10_C"/>
    <property type="match status" value="1"/>
</dbReference>
<dbReference type="PANTHER" id="PTHR21568:SF0">
    <property type="entry name" value="TRNA PSEUDOURIDINE SYNTHASE PUS10"/>
    <property type="match status" value="1"/>
</dbReference>
<dbReference type="InterPro" id="IPR039894">
    <property type="entry name" value="Pus10-like"/>
</dbReference>
<proteinExistence type="inferred from homology"/>
<keyword evidence="4 5" id="KW-0413">Isomerase</keyword>
<dbReference type="GO" id="GO:0000049">
    <property type="term" value="F:tRNA binding"/>
    <property type="evidence" value="ECO:0007669"/>
    <property type="project" value="InterPro"/>
</dbReference>
<keyword evidence="2 5" id="KW-0819">tRNA processing</keyword>
<dbReference type="Gene3D" id="3.30.70.2510">
    <property type="match status" value="1"/>
</dbReference>
<feature type="compositionally biased region" description="Acidic residues" evidence="6">
    <location>
        <begin position="15"/>
        <end position="47"/>
    </location>
</feature>
<dbReference type="InterPro" id="IPR055174">
    <property type="entry name" value="Pus10_THUMP_arc"/>
</dbReference>
<feature type="region of interest" description="Disordered" evidence="6">
    <location>
        <begin position="479"/>
        <end position="510"/>
    </location>
</feature>
<dbReference type="NCBIfam" id="TIGR01213">
    <property type="entry name" value="pseudo_Pus10arc"/>
    <property type="match status" value="1"/>
</dbReference>
<dbReference type="PROSITE" id="PS51165">
    <property type="entry name" value="THUMP"/>
    <property type="match status" value="1"/>
</dbReference>
<organism evidence="8 9">
    <name type="scientific">Halobaculum magnesiiphilum</name>
    <dbReference type="NCBI Taxonomy" id="1017351"/>
    <lineage>
        <taxon>Archaea</taxon>
        <taxon>Methanobacteriati</taxon>
        <taxon>Methanobacteriota</taxon>
        <taxon>Stenosarchaea group</taxon>
        <taxon>Halobacteria</taxon>
        <taxon>Halobacteriales</taxon>
        <taxon>Haloferacaceae</taxon>
        <taxon>Halobaculum</taxon>
    </lineage>
</organism>
<comment type="similarity">
    <text evidence="1 5">Belongs to the pseudouridine synthase Pus10 family.</text>
</comment>
<evidence type="ECO:0000256" key="3">
    <source>
        <dbReference type="ARBA" id="ARBA00022884"/>
    </source>
</evidence>
<dbReference type="EMBL" id="CP081958">
    <property type="protein sequence ID" value="QZP38967.1"/>
    <property type="molecule type" value="Genomic_DNA"/>
</dbReference>
<dbReference type="FunFam" id="3.30.70.2510:FF:000001">
    <property type="entry name" value="tRNA pseudouridine synthase Pus10"/>
    <property type="match status" value="1"/>
</dbReference>
<comment type="function">
    <text evidence="5">Responsible for synthesis of pseudouridine from uracil-54 and uracil-55 in the psi GC loop of transfer RNAs.</text>
</comment>
<feature type="compositionally biased region" description="Low complexity" evidence="6">
    <location>
        <begin position="48"/>
        <end position="60"/>
    </location>
</feature>
<feature type="compositionally biased region" description="Low complexity" evidence="6">
    <location>
        <begin position="1"/>
        <end position="14"/>
    </location>
</feature>
<evidence type="ECO:0000313" key="8">
    <source>
        <dbReference type="EMBL" id="QZP38967.1"/>
    </source>
</evidence>
<dbReference type="SUPFAM" id="SSF55120">
    <property type="entry name" value="Pseudouridine synthase"/>
    <property type="match status" value="1"/>
</dbReference>
<feature type="binding site" evidence="5">
    <location>
        <position position="365"/>
    </location>
    <ligand>
        <name>substrate</name>
    </ligand>
</feature>
<feature type="binding site" evidence="5">
    <location>
        <position position="437"/>
    </location>
    <ligand>
        <name>substrate</name>
    </ligand>
</feature>
<gene>
    <name evidence="5" type="primary">pus10</name>
    <name evidence="8" type="ORF">K6T50_07495</name>
</gene>
<evidence type="ECO:0000256" key="4">
    <source>
        <dbReference type="ARBA" id="ARBA00023235"/>
    </source>
</evidence>
<dbReference type="Gene3D" id="3.30.70.3190">
    <property type="match status" value="1"/>
</dbReference>
<reference evidence="8 9" key="1">
    <citation type="journal article" date="2021" name="Int. J. Syst. Evol. Microbiol.">
        <title>Halobaculum halophilum sp. nov. and Halobaculum salinum sp. nov., isolated from salt lake and saline soil.</title>
        <authorList>
            <person name="Cui H.L."/>
            <person name="Shi X.W."/>
            <person name="Yin X.M."/>
            <person name="Yang X.Y."/>
            <person name="Hou J."/>
            <person name="Zhu L."/>
        </authorList>
    </citation>
    <scope>NUCLEOTIDE SEQUENCE [LARGE SCALE GENOMIC DNA]</scope>
    <source>
        <strain evidence="8 9">NBRC 109044</strain>
    </source>
</reference>
<dbReference type="GO" id="GO:0031119">
    <property type="term" value="P:tRNA pseudouridine synthesis"/>
    <property type="evidence" value="ECO:0007669"/>
    <property type="project" value="UniProtKB-UniRule"/>
</dbReference>
<dbReference type="GeneID" id="67177975"/>
<dbReference type="InterPro" id="IPR005912">
    <property type="entry name" value="Pus10"/>
</dbReference>
<feature type="active site" description="Nucleophile" evidence="5">
    <location>
        <position position="299"/>
    </location>
</feature>
<evidence type="ECO:0000256" key="1">
    <source>
        <dbReference type="ARBA" id="ARBA00009652"/>
    </source>
</evidence>
<dbReference type="SUPFAM" id="SSF57938">
    <property type="entry name" value="DnaJ/Hsp40 cysteine-rich domain"/>
    <property type="match status" value="1"/>
</dbReference>
<dbReference type="InterPro" id="IPR020103">
    <property type="entry name" value="PsdUridine_synth_cat_dom_sf"/>
</dbReference>
<protein>
    <recommendedName>
        <fullName evidence="5">tRNA pseudouridine synthase Pus10</fullName>
        <ecNumber evidence="5">5.4.99.25</ecNumber>
    </recommendedName>
    <alternativeName>
        <fullName evidence="5">tRNA pseudouridine 54/55 synthase</fullName>
        <shortName evidence="5">Psi54/55 synthase</shortName>
    </alternativeName>
</protein>
<dbReference type="Proteomes" id="UP000826254">
    <property type="component" value="Chromosome"/>
</dbReference>
<evidence type="ECO:0000256" key="6">
    <source>
        <dbReference type="SAM" id="MobiDB-lite"/>
    </source>
</evidence>
<dbReference type="InterPro" id="IPR048741">
    <property type="entry name" value="Pus10-like_C"/>
</dbReference>
<comment type="catalytic activity">
    <reaction evidence="5">
        <text>uridine(55) in tRNA = pseudouridine(55) in tRNA</text>
        <dbReference type="Rhea" id="RHEA:42532"/>
        <dbReference type="Rhea" id="RHEA-COMP:10101"/>
        <dbReference type="Rhea" id="RHEA-COMP:10102"/>
        <dbReference type="ChEBI" id="CHEBI:65314"/>
        <dbReference type="ChEBI" id="CHEBI:65315"/>
        <dbReference type="EC" id="5.4.99.25"/>
    </reaction>
</comment>
<dbReference type="AlphaFoldDB" id="A0A8T8WGI9"/>
<dbReference type="Pfam" id="PF22023">
    <property type="entry name" value="Pus10_THUMP_arc"/>
    <property type="match status" value="1"/>
</dbReference>
<dbReference type="KEGG" id="hmp:K6T50_07495"/>
<sequence length="510" mass="54729">MTDSDAPADASVADADADEAVDADADTDEPAGGDTDEPAGGDTDEPAGGDTDGTDATPAPDVLDTARALLATGPLCDHCLGRPFAERSFGLGNHERGHGLRVAVALADDDDFRPGAAGDCWVCEGVFERVDELAERAADAVADYEFSTYQVGTRVPPLAEENDRLLREDAGMDPDAGEPLRKELNREVGKRIGQVTGAEVDFERPHVQFLLDVDADRVEATVNSAHVYGRYRKLERDIPQTEWPCSDCRGSGRQGREPCDTCDGSGYLYPESVEQLTAPVVEDVMEGVDSTFHGAGREDVDALMLGTGRPFVIEVDEPRRRAVDAERLEADINAFAEGKVEVEGLRLCEHTMVERVKELNATKRYRAQVEFGADVSADDLADAVADLDGATIEQYTPNRVDHRRAAKTRTRVAHEVTGELEDARHATVEVHGAGGLYIKELISGDEGRTDPSLAGLLGVDSEVTALDVLAVEGRDEPFEHSGFFLKDGRADGDGGETGDDDSDDGNGDEE</sequence>
<evidence type="ECO:0000256" key="2">
    <source>
        <dbReference type="ARBA" id="ARBA00022694"/>
    </source>
</evidence>
<name>A0A8T8WGI9_9EURY</name>
<feature type="compositionally biased region" description="Acidic residues" evidence="6">
    <location>
        <begin position="493"/>
        <end position="510"/>
    </location>
</feature>
<feature type="domain" description="THUMP" evidence="7">
    <location>
        <begin position="100"/>
        <end position="224"/>
    </location>
</feature>
<dbReference type="InterPro" id="IPR004114">
    <property type="entry name" value="THUMP_dom"/>
</dbReference>
<dbReference type="HAMAP" id="MF_01893">
    <property type="entry name" value="Pus10_arch"/>
    <property type="match status" value="1"/>
</dbReference>
<accession>A0A8T8WGI9</accession>
<dbReference type="RefSeq" id="WP_222608765.1">
    <property type="nucleotide sequence ID" value="NZ_CP081958.1"/>
</dbReference>
<evidence type="ECO:0000313" key="9">
    <source>
        <dbReference type="Proteomes" id="UP000826254"/>
    </source>
</evidence>
<dbReference type="GO" id="GO:0160148">
    <property type="term" value="F:tRNA pseudouridine(55) synthase activity"/>
    <property type="evidence" value="ECO:0007669"/>
    <property type="project" value="UniProtKB-EC"/>
</dbReference>
<keyword evidence="3 5" id="KW-0694">RNA-binding</keyword>
<dbReference type="InterPro" id="IPR036410">
    <property type="entry name" value="HSP_DnaJ_Cys-rich_dom_sf"/>
</dbReference>
<keyword evidence="9" id="KW-1185">Reference proteome</keyword>